<proteinExistence type="predicted"/>
<feature type="compositionally biased region" description="Basic and acidic residues" evidence="1">
    <location>
        <begin position="184"/>
        <end position="195"/>
    </location>
</feature>
<protein>
    <submittedName>
        <fullName evidence="2">Uncharacterized protein</fullName>
    </submittedName>
</protein>
<organism evidence="2 3">
    <name type="scientific">Phytophthora infestans</name>
    <name type="common">Potato late blight agent</name>
    <name type="synonym">Botrytis infestans</name>
    <dbReference type="NCBI Taxonomy" id="4787"/>
    <lineage>
        <taxon>Eukaryota</taxon>
        <taxon>Sar</taxon>
        <taxon>Stramenopiles</taxon>
        <taxon>Oomycota</taxon>
        <taxon>Peronosporomycetes</taxon>
        <taxon>Peronosporales</taxon>
        <taxon>Peronosporaceae</taxon>
        <taxon>Phytophthora</taxon>
    </lineage>
</organism>
<sequence length="232" mass="25278">MDDDVSVAQRVPTPPDNTLDEPDAEMTDDADAPIDMEVDSEPEMSLQVQQERAKLSRRGGNGSCLSMLPSDSNATSTRQLAQQPAQYPVAIAPSTSIQPSRREDFSLSDRLVFGPTRLRQTRISSQSQPPLLAAGSPKVRPSTAPSYSVLPPSQNVDTQNCTEPLLLENGESEVANGYSSDGSVDEHDAKRPRLDDEYELALSAEESVPNSFSQAMKSPEADKWKQACRDEI</sequence>
<name>A0A833S7E1_PHYIN</name>
<comment type="caution">
    <text evidence="2">The sequence shown here is derived from an EMBL/GenBank/DDBJ whole genome shotgun (WGS) entry which is preliminary data.</text>
</comment>
<dbReference type="Proteomes" id="UP000602510">
    <property type="component" value="Unassembled WGS sequence"/>
</dbReference>
<feature type="compositionally biased region" description="Acidic residues" evidence="1">
    <location>
        <begin position="18"/>
        <end position="42"/>
    </location>
</feature>
<dbReference type="EMBL" id="WSZM01000918">
    <property type="protein sequence ID" value="KAF4028973.1"/>
    <property type="molecule type" value="Genomic_DNA"/>
</dbReference>
<feature type="region of interest" description="Disordered" evidence="1">
    <location>
        <begin position="1"/>
        <end position="232"/>
    </location>
</feature>
<feature type="compositionally biased region" description="Basic and acidic residues" evidence="1">
    <location>
        <begin position="219"/>
        <end position="232"/>
    </location>
</feature>
<gene>
    <name evidence="2" type="ORF">GN244_ATG19325</name>
</gene>
<feature type="compositionally biased region" description="Polar residues" evidence="1">
    <location>
        <begin position="143"/>
        <end position="162"/>
    </location>
</feature>
<dbReference type="AlphaFoldDB" id="A0A833S7E1"/>
<reference evidence="2" key="1">
    <citation type="submission" date="2020-04" db="EMBL/GenBank/DDBJ databases">
        <title>Hybrid Assembly of Korean Phytophthora infestans isolates.</title>
        <authorList>
            <person name="Prokchorchik M."/>
            <person name="Lee Y."/>
            <person name="Seo J."/>
            <person name="Cho J.-H."/>
            <person name="Park Y.-E."/>
            <person name="Jang D.-C."/>
            <person name="Im J.-S."/>
            <person name="Choi J.-G."/>
            <person name="Park H.-J."/>
            <person name="Lee G.-B."/>
            <person name="Lee Y.-G."/>
            <person name="Hong S.-Y."/>
            <person name="Cho K."/>
            <person name="Sohn K.H."/>
        </authorList>
    </citation>
    <scope>NUCLEOTIDE SEQUENCE</scope>
    <source>
        <strain evidence="2">KR_1_A1</strain>
    </source>
</reference>
<accession>A0A833S7E1</accession>
<feature type="compositionally biased region" description="Polar residues" evidence="1">
    <location>
        <begin position="69"/>
        <end position="85"/>
    </location>
</feature>
<evidence type="ECO:0000313" key="3">
    <source>
        <dbReference type="Proteomes" id="UP000602510"/>
    </source>
</evidence>
<evidence type="ECO:0000313" key="2">
    <source>
        <dbReference type="EMBL" id="KAF4028973.1"/>
    </source>
</evidence>
<keyword evidence="3" id="KW-1185">Reference proteome</keyword>
<evidence type="ECO:0000256" key="1">
    <source>
        <dbReference type="SAM" id="MobiDB-lite"/>
    </source>
</evidence>